<dbReference type="OrthoDB" id="9806647at2"/>
<comment type="caution">
    <text evidence="2">The sequence shown here is derived from an EMBL/GenBank/DDBJ whole genome shotgun (WGS) entry which is preliminary data.</text>
</comment>
<name>A0A369WA55_9HYPH</name>
<feature type="transmembrane region" description="Helical" evidence="1">
    <location>
        <begin position="82"/>
        <end position="106"/>
    </location>
</feature>
<dbReference type="RefSeq" id="WP_114644459.1">
    <property type="nucleotide sequence ID" value="NZ_QQNH01000002.1"/>
</dbReference>
<keyword evidence="1" id="KW-0472">Membrane</keyword>
<keyword evidence="1" id="KW-0812">Transmembrane</keyword>
<feature type="transmembrane region" description="Helical" evidence="1">
    <location>
        <begin position="50"/>
        <end position="70"/>
    </location>
</feature>
<dbReference type="EMBL" id="QQNH01000002">
    <property type="protein sequence ID" value="RDE10162.1"/>
    <property type="molecule type" value="Genomic_DNA"/>
</dbReference>
<dbReference type="Proteomes" id="UP000253759">
    <property type="component" value="Unassembled WGS sequence"/>
</dbReference>
<reference evidence="3" key="1">
    <citation type="submission" date="2018-07" db="EMBL/GenBank/DDBJ databases">
        <authorList>
            <person name="Liu B.-T."/>
            <person name="Du Z."/>
        </authorList>
    </citation>
    <scope>NUCLEOTIDE SEQUENCE [LARGE SCALE GENOMIC DNA]</scope>
    <source>
        <strain evidence="3">XYN52</strain>
    </source>
</reference>
<proteinExistence type="predicted"/>
<evidence type="ECO:0000313" key="3">
    <source>
        <dbReference type="Proteomes" id="UP000253759"/>
    </source>
</evidence>
<protein>
    <submittedName>
        <fullName evidence="2">Uncharacterized protein</fullName>
    </submittedName>
</protein>
<accession>A0A369WA55</accession>
<sequence length="110" mass="12144">MQDNESEPLVEMLFRNGTLTVVAVVLSFSLSFVTQWAHNPIPWAFSDRPTLLLLSVGIVCQGISLALLLRHDSVKRRIYDRASWWFIAGIASTGAGVISAIVVDFIQLVS</sequence>
<evidence type="ECO:0000313" key="2">
    <source>
        <dbReference type="EMBL" id="RDE10162.1"/>
    </source>
</evidence>
<dbReference type="AlphaFoldDB" id="A0A369WA55"/>
<organism evidence="2 3">
    <name type="scientific">Pelagibacterium lacus</name>
    <dbReference type="NCBI Taxonomy" id="2282655"/>
    <lineage>
        <taxon>Bacteria</taxon>
        <taxon>Pseudomonadati</taxon>
        <taxon>Pseudomonadota</taxon>
        <taxon>Alphaproteobacteria</taxon>
        <taxon>Hyphomicrobiales</taxon>
        <taxon>Devosiaceae</taxon>
        <taxon>Pelagibacterium</taxon>
    </lineage>
</organism>
<gene>
    <name evidence="2" type="ORF">DVH29_01835</name>
</gene>
<evidence type="ECO:0000256" key="1">
    <source>
        <dbReference type="SAM" id="Phobius"/>
    </source>
</evidence>
<feature type="transmembrane region" description="Helical" evidence="1">
    <location>
        <begin position="12"/>
        <end position="38"/>
    </location>
</feature>
<keyword evidence="3" id="KW-1185">Reference proteome</keyword>
<keyword evidence="1" id="KW-1133">Transmembrane helix</keyword>